<dbReference type="Gene3D" id="3.40.50.720">
    <property type="entry name" value="NAD(P)-binding Rossmann-like Domain"/>
    <property type="match status" value="1"/>
</dbReference>
<dbReference type="InterPro" id="IPR036291">
    <property type="entry name" value="NAD(P)-bd_dom_sf"/>
</dbReference>
<evidence type="ECO:0000256" key="4">
    <source>
        <dbReference type="ARBA" id="ARBA00022833"/>
    </source>
</evidence>
<gene>
    <name evidence="7" type="ORF">FJTKL_02122</name>
</gene>
<evidence type="ECO:0000313" key="8">
    <source>
        <dbReference type="Proteomes" id="UP001600888"/>
    </source>
</evidence>
<accession>A0ABR4DYW7</accession>
<comment type="cofactor">
    <cofactor evidence="1">
        <name>Zn(2+)</name>
        <dbReference type="ChEBI" id="CHEBI:29105"/>
    </cofactor>
</comment>
<keyword evidence="8" id="KW-1185">Reference proteome</keyword>
<name>A0ABR4DYW7_9PEZI</name>
<dbReference type="SUPFAM" id="SSF51735">
    <property type="entry name" value="NAD(P)-binding Rossmann-fold domains"/>
    <property type="match status" value="1"/>
</dbReference>
<keyword evidence="5" id="KW-0560">Oxidoreductase</keyword>
<dbReference type="Pfam" id="PF08240">
    <property type="entry name" value="ADH_N"/>
    <property type="match status" value="1"/>
</dbReference>
<dbReference type="EMBL" id="JBAWTH010000136">
    <property type="protein sequence ID" value="KAL2275375.1"/>
    <property type="molecule type" value="Genomic_DNA"/>
</dbReference>
<dbReference type="PANTHER" id="PTHR42940">
    <property type="entry name" value="ALCOHOL DEHYDROGENASE 1-RELATED"/>
    <property type="match status" value="1"/>
</dbReference>
<dbReference type="InterPro" id="IPR020843">
    <property type="entry name" value="ER"/>
</dbReference>
<reference evidence="7 8" key="1">
    <citation type="submission" date="2024-03" db="EMBL/GenBank/DDBJ databases">
        <title>A high-quality draft genome sequence of Diaporthe vaccinii, a causative agent of upright dieback and viscid rot disease in cranberry plants.</title>
        <authorList>
            <person name="Sarrasin M."/>
            <person name="Lang B.F."/>
            <person name="Burger G."/>
        </authorList>
    </citation>
    <scope>NUCLEOTIDE SEQUENCE [LARGE SCALE GENOMIC DNA]</scope>
    <source>
        <strain evidence="7 8">IS7</strain>
    </source>
</reference>
<dbReference type="SMART" id="SM00829">
    <property type="entry name" value="PKS_ER"/>
    <property type="match status" value="1"/>
</dbReference>
<evidence type="ECO:0000256" key="3">
    <source>
        <dbReference type="ARBA" id="ARBA00022723"/>
    </source>
</evidence>
<keyword evidence="3" id="KW-0479">Metal-binding</keyword>
<sequence>MDALVPGEMLAIQVVEYNKPYQVNKIRTPDPSNLGPYDLLVKVAVASYCHTDSMIHSGIFGTALPVIASHEGAGTVVAAGSSSELKPGDRVMCGLPFHPCGRCPDCTGPNEGWRQYCESVEGHCGVHRDGFFAEYAVCDARTSTKLPNEISLMSAAPLACAGRTVWRGVEQAGLKEGQWLAIVGSGGGLGHLGVQFAKKKGLKVIGIDARDDGLQVSEALGADVVIDARKGEAAVMGAVHEATRDANPGNPGVDATVTLSDASTAAALGCAITKRHGTMVQIAQPKDVVIPFSQFVFRDVTVKGSVVSSPGESNAMVRFIAETGIKVKTNIFYGLDQIEKLIDMIRGGKIQGKAVIVIDKGQIAKEEQIGAKY</sequence>
<comment type="caution">
    <text evidence="7">The sequence shown here is derived from an EMBL/GenBank/DDBJ whole genome shotgun (WGS) entry which is preliminary data.</text>
</comment>
<dbReference type="Gene3D" id="3.90.180.10">
    <property type="entry name" value="Medium-chain alcohol dehydrogenases, catalytic domain"/>
    <property type="match status" value="1"/>
</dbReference>
<dbReference type="InterPro" id="IPR011032">
    <property type="entry name" value="GroES-like_sf"/>
</dbReference>
<dbReference type="PANTHER" id="PTHR42940:SF8">
    <property type="entry name" value="VACUOLAR PROTEIN SORTING-ASSOCIATED PROTEIN 11"/>
    <property type="match status" value="1"/>
</dbReference>
<dbReference type="Proteomes" id="UP001600888">
    <property type="component" value="Unassembled WGS sequence"/>
</dbReference>
<keyword evidence="4" id="KW-0862">Zinc</keyword>
<evidence type="ECO:0000256" key="5">
    <source>
        <dbReference type="ARBA" id="ARBA00023002"/>
    </source>
</evidence>
<evidence type="ECO:0000259" key="6">
    <source>
        <dbReference type="SMART" id="SM00829"/>
    </source>
</evidence>
<organism evidence="7 8">
    <name type="scientific">Diaporthe vaccinii</name>
    <dbReference type="NCBI Taxonomy" id="105482"/>
    <lineage>
        <taxon>Eukaryota</taxon>
        <taxon>Fungi</taxon>
        <taxon>Dikarya</taxon>
        <taxon>Ascomycota</taxon>
        <taxon>Pezizomycotina</taxon>
        <taxon>Sordariomycetes</taxon>
        <taxon>Sordariomycetidae</taxon>
        <taxon>Diaporthales</taxon>
        <taxon>Diaporthaceae</taxon>
        <taxon>Diaporthe</taxon>
        <taxon>Diaporthe eres species complex</taxon>
    </lineage>
</organism>
<feature type="domain" description="Enoyl reductase (ER)" evidence="6">
    <location>
        <begin position="21"/>
        <end position="356"/>
    </location>
</feature>
<evidence type="ECO:0000313" key="7">
    <source>
        <dbReference type="EMBL" id="KAL2275375.1"/>
    </source>
</evidence>
<dbReference type="InterPro" id="IPR013149">
    <property type="entry name" value="ADH-like_C"/>
</dbReference>
<evidence type="ECO:0000256" key="2">
    <source>
        <dbReference type="ARBA" id="ARBA00008072"/>
    </source>
</evidence>
<protein>
    <recommendedName>
        <fullName evidence="6">Enoyl reductase (ER) domain-containing protein</fullName>
    </recommendedName>
</protein>
<dbReference type="InterPro" id="IPR013154">
    <property type="entry name" value="ADH-like_N"/>
</dbReference>
<dbReference type="Pfam" id="PF00107">
    <property type="entry name" value="ADH_zinc_N"/>
    <property type="match status" value="1"/>
</dbReference>
<comment type="similarity">
    <text evidence="2">Belongs to the zinc-containing alcohol dehydrogenase family.</text>
</comment>
<dbReference type="SUPFAM" id="SSF50129">
    <property type="entry name" value="GroES-like"/>
    <property type="match status" value="1"/>
</dbReference>
<evidence type="ECO:0000256" key="1">
    <source>
        <dbReference type="ARBA" id="ARBA00001947"/>
    </source>
</evidence>
<proteinExistence type="inferred from homology"/>